<dbReference type="InterPro" id="IPR000847">
    <property type="entry name" value="LysR_HTH_N"/>
</dbReference>
<dbReference type="InterPro" id="IPR058163">
    <property type="entry name" value="LysR-type_TF_proteobact-type"/>
</dbReference>
<dbReference type="InterPro" id="IPR036390">
    <property type="entry name" value="WH_DNA-bd_sf"/>
</dbReference>
<evidence type="ECO:0000256" key="3">
    <source>
        <dbReference type="ARBA" id="ARBA00023125"/>
    </source>
</evidence>
<dbReference type="InterPro" id="IPR005119">
    <property type="entry name" value="LysR_subst-bd"/>
</dbReference>
<name>A0ABQ1IZ65_9PROT</name>
<sequence>MMNLADVAVLVEAVHGGSLAGAARRLGVAPMVASRRLAALEDELGVRLVHRTTRALSLTTAGAAFFPYAEAMLENEADGRASVRPSDAGASGLLRVTASVPFGRKVVTPMIAGFLTANPEVRVDLLLSDRVVDIVAQGIDLALRIAPLRDNTLIARRLAPNPRALYAAPGYVAAHGAPGRMADLARHVCLALTDTSHWQFQCNGETTRQRITGRFTASSIDALHRACLDGIGIALLSAWNTADDVAAGRLVALPLADTEPEPWAIWAVYPTSRFVPPKVRLFVAALERHLATVTGQGAP</sequence>
<dbReference type="SUPFAM" id="SSF53850">
    <property type="entry name" value="Periplasmic binding protein-like II"/>
    <property type="match status" value="1"/>
</dbReference>
<keyword evidence="7" id="KW-1185">Reference proteome</keyword>
<dbReference type="PANTHER" id="PTHR30537:SF5">
    <property type="entry name" value="HTH-TYPE TRANSCRIPTIONAL ACTIVATOR TTDR-RELATED"/>
    <property type="match status" value="1"/>
</dbReference>
<proteinExistence type="inferred from homology"/>
<evidence type="ECO:0000313" key="7">
    <source>
        <dbReference type="Proteomes" id="UP000603352"/>
    </source>
</evidence>
<accession>A0ABQ1IZ65</accession>
<evidence type="ECO:0000256" key="2">
    <source>
        <dbReference type="ARBA" id="ARBA00023015"/>
    </source>
</evidence>
<dbReference type="Pfam" id="PF03466">
    <property type="entry name" value="LysR_substrate"/>
    <property type="match status" value="1"/>
</dbReference>
<organism evidence="6 7">
    <name type="scientific">Tistrella bauzanensis</name>
    <dbReference type="NCBI Taxonomy" id="657419"/>
    <lineage>
        <taxon>Bacteria</taxon>
        <taxon>Pseudomonadati</taxon>
        <taxon>Pseudomonadota</taxon>
        <taxon>Alphaproteobacteria</taxon>
        <taxon>Geminicoccales</taxon>
        <taxon>Geminicoccaceae</taxon>
        <taxon>Tistrella</taxon>
    </lineage>
</organism>
<keyword evidence="4" id="KW-0804">Transcription</keyword>
<dbReference type="Proteomes" id="UP000603352">
    <property type="component" value="Unassembled WGS sequence"/>
</dbReference>
<gene>
    <name evidence="6" type="ORF">GCM10011505_39710</name>
</gene>
<comment type="similarity">
    <text evidence="1">Belongs to the LysR transcriptional regulatory family.</text>
</comment>
<keyword evidence="2" id="KW-0805">Transcription regulation</keyword>
<evidence type="ECO:0000259" key="5">
    <source>
        <dbReference type="PROSITE" id="PS50931"/>
    </source>
</evidence>
<dbReference type="Gene3D" id="1.10.10.10">
    <property type="entry name" value="Winged helix-like DNA-binding domain superfamily/Winged helix DNA-binding domain"/>
    <property type="match status" value="1"/>
</dbReference>
<dbReference type="SUPFAM" id="SSF46785">
    <property type="entry name" value="Winged helix' DNA-binding domain"/>
    <property type="match status" value="1"/>
</dbReference>
<evidence type="ECO:0000313" key="6">
    <source>
        <dbReference type="EMBL" id="GGB54766.1"/>
    </source>
</evidence>
<dbReference type="Gene3D" id="3.40.190.290">
    <property type="match status" value="1"/>
</dbReference>
<dbReference type="PANTHER" id="PTHR30537">
    <property type="entry name" value="HTH-TYPE TRANSCRIPTIONAL REGULATOR"/>
    <property type="match status" value="1"/>
</dbReference>
<evidence type="ECO:0000256" key="1">
    <source>
        <dbReference type="ARBA" id="ARBA00009437"/>
    </source>
</evidence>
<reference evidence="7" key="1">
    <citation type="journal article" date="2019" name="Int. J. Syst. Evol. Microbiol.">
        <title>The Global Catalogue of Microorganisms (GCM) 10K type strain sequencing project: providing services to taxonomists for standard genome sequencing and annotation.</title>
        <authorList>
            <consortium name="The Broad Institute Genomics Platform"/>
            <consortium name="The Broad Institute Genome Sequencing Center for Infectious Disease"/>
            <person name="Wu L."/>
            <person name="Ma J."/>
        </authorList>
    </citation>
    <scope>NUCLEOTIDE SEQUENCE [LARGE SCALE GENOMIC DNA]</scope>
    <source>
        <strain evidence="7">CGMCC 1.10188</strain>
    </source>
</reference>
<keyword evidence="3" id="KW-0238">DNA-binding</keyword>
<dbReference type="Pfam" id="PF00126">
    <property type="entry name" value="HTH_1"/>
    <property type="match status" value="1"/>
</dbReference>
<dbReference type="PROSITE" id="PS50931">
    <property type="entry name" value="HTH_LYSR"/>
    <property type="match status" value="1"/>
</dbReference>
<comment type="caution">
    <text evidence="6">The sequence shown here is derived from an EMBL/GenBank/DDBJ whole genome shotgun (WGS) entry which is preliminary data.</text>
</comment>
<dbReference type="InterPro" id="IPR036388">
    <property type="entry name" value="WH-like_DNA-bd_sf"/>
</dbReference>
<dbReference type="CDD" id="cd08422">
    <property type="entry name" value="PBP2_CrgA_like"/>
    <property type="match status" value="1"/>
</dbReference>
<protein>
    <submittedName>
        <fullName evidence="6">LysR family transcriptional regulator</fullName>
    </submittedName>
</protein>
<evidence type="ECO:0000256" key="4">
    <source>
        <dbReference type="ARBA" id="ARBA00023163"/>
    </source>
</evidence>
<dbReference type="EMBL" id="BMDZ01000059">
    <property type="protein sequence ID" value="GGB54766.1"/>
    <property type="molecule type" value="Genomic_DNA"/>
</dbReference>
<feature type="domain" description="HTH lysR-type" evidence="5">
    <location>
        <begin position="2"/>
        <end position="59"/>
    </location>
</feature>